<dbReference type="PANTHER" id="PTHR30385:SF7">
    <property type="entry name" value="RNA POLYMERASE SIGMA FACTOR FLIA"/>
    <property type="match status" value="1"/>
</dbReference>
<accession>A0A1H4N4S5</accession>
<evidence type="ECO:0000259" key="6">
    <source>
        <dbReference type="Pfam" id="PF04542"/>
    </source>
</evidence>
<dbReference type="InterPro" id="IPR000943">
    <property type="entry name" value="RNA_pol_sigma70"/>
</dbReference>
<dbReference type="Gene3D" id="1.20.140.160">
    <property type="match status" value="1"/>
</dbReference>
<keyword evidence="3" id="KW-0238">DNA-binding</keyword>
<dbReference type="PANTHER" id="PTHR30385">
    <property type="entry name" value="SIGMA FACTOR F FLAGELLAR"/>
    <property type="match status" value="1"/>
</dbReference>
<dbReference type="GO" id="GO:0006352">
    <property type="term" value="P:DNA-templated transcription initiation"/>
    <property type="evidence" value="ECO:0007669"/>
    <property type="project" value="InterPro"/>
</dbReference>
<evidence type="ECO:0000256" key="1">
    <source>
        <dbReference type="ARBA" id="ARBA00023015"/>
    </source>
</evidence>
<sequence>MLLNTTPTSPVSVDFASTSPTDVDALVTAHIPLVGHLVREVLARVPGHVDRDDLTSAGLTALVQAAQGFDPERGVPFPGYASTRIRGALLDELRGIDWASRAVRRTARGLDETRSRLTHSLGRTPTDAELASAQGIPVEQVLANREDLARAQVMSLEADEARGSYAAALPSSTPTPEQSVEHAELLTYLSEAVAELPERLRRVVEGYFLAEQPMADLAAEMGVTESRISQLRAEAMVLLRDALNSQLDPEKVQVHGKPGGVAVRRREAYFAAVAERHAAAAARPYAPAVATSA</sequence>
<dbReference type="SUPFAM" id="SSF88659">
    <property type="entry name" value="Sigma3 and sigma4 domains of RNA polymerase sigma factors"/>
    <property type="match status" value="2"/>
</dbReference>
<feature type="domain" description="RNA polymerase sigma-70 region 4" evidence="7">
    <location>
        <begin position="192"/>
        <end position="240"/>
    </location>
</feature>
<dbReference type="Proteomes" id="UP000198742">
    <property type="component" value="Unassembled WGS sequence"/>
</dbReference>
<dbReference type="InterPro" id="IPR014284">
    <property type="entry name" value="RNA_pol_sigma-70_dom"/>
</dbReference>
<dbReference type="Pfam" id="PF04545">
    <property type="entry name" value="Sigma70_r4"/>
    <property type="match status" value="1"/>
</dbReference>
<dbReference type="InterPro" id="IPR007627">
    <property type="entry name" value="RNA_pol_sigma70_r2"/>
</dbReference>
<keyword evidence="1" id="KW-0805">Transcription regulation</keyword>
<keyword evidence="4" id="KW-0804">Transcription</keyword>
<keyword evidence="9" id="KW-1185">Reference proteome</keyword>
<dbReference type="GO" id="GO:0003677">
    <property type="term" value="F:DNA binding"/>
    <property type="evidence" value="ECO:0007669"/>
    <property type="project" value="UniProtKB-KW"/>
</dbReference>
<dbReference type="GO" id="GO:0016987">
    <property type="term" value="F:sigma factor activity"/>
    <property type="evidence" value="ECO:0007669"/>
    <property type="project" value="UniProtKB-KW"/>
</dbReference>
<proteinExistence type="predicted"/>
<evidence type="ECO:0000313" key="8">
    <source>
        <dbReference type="EMBL" id="SEB90127.1"/>
    </source>
</evidence>
<gene>
    <name evidence="8" type="ORF">SAMN04489844_1289</name>
</gene>
<evidence type="ECO:0000256" key="4">
    <source>
        <dbReference type="ARBA" id="ARBA00023163"/>
    </source>
</evidence>
<protein>
    <submittedName>
        <fullName evidence="8">RNA polymerase, sigma 28 subunit, SigD/FliA/WhiG</fullName>
    </submittedName>
</protein>
<dbReference type="InterPro" id="IPR007624">
    <property type="entry name" value="RNA_pol_sigma70_r3"/>
</dbReference>
<dbReference type="InterPro" id="IPR013325">
    <property type="entry name" value="RNA_pol_sigma_r2"/>
</dbReference>
<dbReference type="SUPFAM" id="SSF88946">
    <property type="entry name" value="Sigma2 domain of RNA polymerase sigma factors"/>
    <property type="match status" value="1"/>
</dbReference>
<dbReference type="EMBL" id="FNRT01000002">
    <property type="protein sequence ID" value="SEB90127.1"/>
    <property type="molecule type" value="Genomic_DNA"/>
</dbReference>
<name>A0A1H4N4S5_9ACTN</name>
<dbReference type="Pfam" id="PF04542">
    <property type="entry name" value="Sigma70_r2"/>
    <property type="match status" value="1"/>
</dbReference>
<dbReference type="AlphaFoldDB" id="A0A1H4N4S5"/>
<evidence type="ECO:0000259" key="5">
    <source>
        <dbReference type="Pfam" id="PF04539"/>
    </source>
</evidence>
<dbReference type="CDD" id="cd06171">
    <property type="entry name" value="Sigma70_r4"/>
    <property type="match status" value="1"/>
</dbReference>
<evidence type="ECO:0000313" key="9">
    <source>
        <dbReference type="Proteomes" id="UP000198742"/>
    </source>
</evidence>
<evidence type="ECO:0000259" key="7">
    <source>
        <dbReference type="Pfam" id="PF04545"/>
    </source>
</evidence>
<dbReference type="Gene3D" id="1.10.1740.10">
    <property type="match status" value="1"/>
</dbReference>
<dbReference type="InterPro" id="IPR013324">
    <property type="entry name" value="RNA_pol_sigma_r3/r4-like"/>
</dbReference>
<dbReference type="Pfam" id="PF04539">
    <property type="entry name" value="Sigma70_r3"/>
    <property type="match status" value="1"/>
</dbReference>
<dbReference type="InterPro" id="IPR007630">
    <property type="entry name" value="RNA_pol_sigma70_r4"/>
</dbReference>
<evidence type="ECO:0000256" key="3">
    <source>
        <dbReference type="ARBA" id="ARBA00023125"/>
    </source>
</evidence>
<dbReference type="PIRSF" id="PIRSF000770">
    <property type="entry name" value="RNA_pol_sigma-SigE/K"/>
    <property type="match status" value="1"/>
</dbReference>
<dbReference type="NCBIfam" id="TIGR02937">
    <property type="entry name" value="sigma70-ECF"/>
    <property type="match status" value="1"/>
</dbReference>
<keyword evidence="2" id="KW-0731">Sigma factor</keyword>
<reference evidence="9" key="1">
    <citation type="submission" date="2016-10" db="EMBL/GenBank/DDBJ databases">
        <authorList>
            <person name="Varghese N."/>
            <person name="Submissions S."/>
        </authorList>
    </citation>
    <scope>NUCLEOTIDE SEQUENCE [LARGE SCALE GENOMIC DNA]</scope>
    <source>
        <strain evidence="9">DSM 22017</strain>
    </source>
</reference>
<dbReference type="STRING" id="402596.SAMN04489844_1289"/>
<feature type="domain" description="RNA polymerase sigma-70 region 2" evidence="6">
    <location>
        <begin position="26"/>
        <end position="98"/>
    </location>
</feature>
<organism evidence="8 9">
    <name type="scientific">Nocardioides exalbidus</name>
    <dbReference type="NCBI Taxonomy" id="402596"/>
    <lineage>
        <taxon>Bacteria</taxon>
        <taxon>Bacillati</taxon>
        <taxon>Actinomycetota</taxon>
        <taxon>Actinomycetes</taxon>
        <taxon>Propionibacteriales</taxon>
        <taxon>Nocardioidaceae</taxon>
        <taxon>Nocardioides</taxon>
    </lineage>
</organism>
<evidence type="ECO:0000256" key="2">
    <source>
        <dbReference type="ARBA" id="ARBA00023082"/>
    </source>
</evidence>
<feature type="domain" description="RNA polymerase sigma-70 region 3" evidence="5">
    <location>
        <begin position="111"/>
        <end position="178"/>
    </location>
</feature>